<dbReference type="Proteomes" id="UP001271007">
    <property type="component" value="Unassembled WGS sequence"/>
</dbReference>
<comment type="caution">
    <text evidence="2">The sequence shown here is derived from an EMBL/GenBank/DDBJ whole genome shotgun (WGS) entry which is preliminary data.</text>
</comment>
<name>A0AAJ0GFA6_9PEZI</name>
<keyword evidence="3" id="KW-1185">Reference proteome</keyword>
<dbReference type="Pfam" id="PF06985">
    <property type="entry name" value="HET"/>
    <property type="match status" value="1"/>
</dbReference>
<feature type="domain" description="Heterokaryon incompatibility" evidence="1">
    <location>
        <begin position="2"/>
        <end position="132"/>
    </location>
</feature>
<gene>
    <name evidence="2" type="ORF">LTR09_002924</name>
</gene>
<dbReference type="PANTHER" id="PTHR24148:SF73">
    <property type="entry name" value="HET DOMAIN PROTEIN (AFU_ORTHOLOGUE AFUA_8G01020)"/>
    <property type="match status" value="1"/>
</dbReference>
<proteinExistence type="predicted"/>
<dbReference type="AlphaFoldDB" id="A0AAJ0GFA6"/>
<dbReference type="EMBL" id="JAWDJX010000006">
    <property type="protein sequence ID" value="KAK3056417.1"/>
    <property type="molecule type" value="Genomic_DNA"/>
</dbReference>
<evidence type="ECO:0000259" key="1">
    <source>
        <dbReference type="Pfam" id="PF06985"/>
    </source>
</evidence>
<dbReference type="PANTHER" id="PTHR24148">
    <property type="entry name" value="ANKYRIN REPEAT DOMAIN-CONTAINING PROTEIN 39 HOMOLOG-RELATED"/>
    <property type="match status" value="1"/>
</dbReference>
<dbReference type="Pfam" id="PF26639">
    <property type="entry name" value="Het-6_barrel"/>
    <property type="match status" value="1"/>
</dbReference>
<sequence length="548" mass="61905">MKLNGHTVPIGRNAHAALRHIRHMVDIEYVWIDSLCINQADTDERGEQVALMGDIYSKAEPVYLWTGRHDEDTITFWKVLKKLKFLRQPSVDSPDLDSKDGMFLRNLETERWMSIAAVLENPFWRRVWILQEIVMGAARNQAVIFFGQYHMPYATFLKAVKMFLKVGSFISMIYPSDQNDGALRALDSGGVFHQHVNAMRRYEKGRDNSFDVLDANGYLHATNAKDRVYGLLGLVRIPDFSPNYKTPLEDIYRDITLRMFMNDGCLDVLGRGSVHALTSVDMSSWAIDWSGMKRHKSLYSDSLPHTDLYDACGGAQAIFRHDGRWLTIRGLRLFSLGPVMQYDFTRGTGNALANLAELQNWMLEQAKRRVEGRTRSWGIQLKEAFRRALLLDVAFGPEGYFKVRLGPLAELANVKLFSDPDNYEDFWDLIDQVAAGQEPSEEDRDEAAAMVERMASHLPYTSFAVGPKGECCLLTSHALEGDLLYIVAGCYVPIIIRPVTGVPGTYFVVGSAYVHGVMDGEAVAEASRAEPGDTAKDFYWPFEEIVLA</sequence>
<dbReference type="InterPro" id="IPR052895">
    <property type="entry name" value="HetReg/Transcr_Mod"/>
</dbReference>
<organism evidence="2 3">
    <name type="scientific">Extremus antarcticus</name>
    <dbReference type="NCBI Taxonomy" id="702011"/>
    <lineage>
        <taxon>Eukaryota</taxon>
        <taxon>Fungi</taxon>
        <taxon>Dikarya</taxon>
        <taxon>Ascomycota</taxon>
        <taxon>Pezizomycotina</taxon>
        <taxon>Dothideomycetes</taxon>
        <taxon>Dothideomycetidae</taxon>
        <taxon>Mycosphaerellales</taxon>
        <taxon>Extremaceae</taxon>
        <taxon>Extremus</taxon>
    </lineage>
</organism>
<protein>
    <recommendedName>
        <fullName evidence="1">Heterokaryon incompatibility domain-containing protein</fullName>
    </recommendedName>
</protein>
<evidence type="ECO:0000313" key="3">
    <source>
        <dbReference type="Proteomes" id="UP001271007"/>
    </source>
</evidence>
<accession>A0AAJ0GFA6</accession>
<evidence type="ECO:0000313" key="2">
    <source>
        <dbReference type="EMBL" id="KAK3056417.1"/>
    </source>
</evidence>
<dbReference type="InterPro" id="IPR010730">
    <property type="entry name" value="HET"/>
</dbReference>
<reference evidence="2" key="1">
    <citation type="submission" date="2023-04" db="EMBL/GenBank/DDBJ databases">
        <title>Black Yeasts Isolated from many extreme environments.</title>
        <authorList>
            <person name="Coleine C."/>
            <person name="Stajich J.E."/>
            <person name="Selbmann L."/>
        </authorList>
    </citation>
    <scope>NUCLEOTIDE SEQUENCE</scope>
    <source>
        <strain evidence="2">CCFEE 5312</strain>
    </source>
</reference>